<evidence type="ECO:0000313" key="5">
    <source>
        <dbReference type="Proteomes" id="UP001150062"/>
    </source>
</evidence>
<keyword evidence="2" id="KW-1133">Transmembrane helix</keyword>
<feature type="region of interest" description="Disordered" evidence="1">
    <location>
        <begin position="170"/>
        <end position="197"/>
    </location>
</feature>
<keyword evidence="5" id="KW-1185">Reference proteome</keyword>
<evidence type="ECO:0000259" key="3">
    <source>
        <dbReference type="PROSITE" id="PS50181"/>
    </source>
</evidence>
<sequence>MRPYSKHYINEMLFESKFTSFSEQLKDHQATIPPQKNLFKKLPDEMILKILEYIDRPYQLIRVSCVSTRFNVLANDREIWLRLAHDIKYKQILDFSRFQFGNPFYYLTEKYENENENENVNVNVNERLVENENEKQSREKKSNVDSLNLKTIHTNLNQSLLSVSSELNDEIPKHKNNDDDDDDDDDDKTDQRLQSPYDRAVDRAPREVVLGQIQKLYGHFKNFTEDRLTDRQKFYKSKLYRTRNTLDNPFIWFFALFFVFAFPVICTALQYDNLMDHNPLLILLPVILTLPYFITILIINSRLYHDYIFLSFAFLFIGIWASLAILLIRTIFKLEFNLAYSIIALAIFFIPFGECYRRLILSNRENPDEKKKSIIFAIYGVLLYVLLTLLLFYSSLSVNNKQYSKYALVFYLLLCVYPFVLCFLVIILGCFIPIDDFDTHFIFLFPTLPVIISLIMAFLRVNYEKDIIFVYIMFPYVIPYILFNFLYLLFWMIQKPEKENRIALLLNRI</sequence>
<dbReference type="InterPro" id="IPR036047">
    <property type="entry name" value="F-box-like_dom_sf"/>
</dbReference>
<keyword evidence="2" id="KW-0812">Transmembrane</keyword>
<organism evidence="4 5">
    <name type="scientific">Anaeramoeba flamelloides</name>
    <dbReference type="NCBI Taxonomy" id="1746091"/>
    <lineage>
        <taxon>Eukaryota</taxon>
        <taxon>Metamonada</taxon>
        <taxon>Anaeramoebidae</taxon>
        <taxon>Anaeramoeba</taxon>
    </lineage>
</organism>
<dbReference type="SMART" id="SM00256">
    <property type="entry name" value="FBOX"/>
    <property type="match status" value="1"/>
</dbReference>
<feature type="transmembrane region" description="Helical" evidence="2">
    <location>
        <begin position="250"/>
        <end position="270"/>
    </location>
</feature>
<dbReference type="SUPFAM" id="SSF81383">
    <property type="entry name" value="F-box domain"/>
    <property type="match status" value="1"/>
</dbReference>
<feature type="transmembrane region" description="Helical" evidence="2">
    <location>
        <begin position="467"/>
        <end position="491"/>
    </location>
</feature>
<keyword evidence="2" id="KW-0472">Membrane</keyword>
<feature type="transmembrane region" description="Helical" evidence="2">
    <location>
        <begin position="338"/>
        <end position="356"/>
    </location>
</feature>
<feature type="transmembrane region" description="Helical" evidence="2">
    <location>
        <begin position="282"/>
        <end position="300"/>
    </location>
</feature>
<gene>
    <name evidence="4" type="ORF">M0813_03131</name>
</gene>
<comment type="caution">
    <text evidence="4">The sequence shown here is derived from an EMBL/GenBank/DDBJ whole genome shotgun (WGS) entry which is preliminary data.</text>
</comment>
<dbReference type="PROSITE" id="PS50181">
    <property type="entry name" value="FBOX"/>
    <property type="match status" value="1"/>
</dbReference>
<dbReference type="Pfam" id="PF12937">
    <property type="entry name" value="F-box-like"/>
    <property type="match status" value="1"/>
</dbReference>
<feature type="transmembrane region" description="Helical" evidence="2">
    <location>
        <begin position="441"/>
        <end position="461"/>
    </location>
</feature>
<accession>A0ABQ8Y3N0</accession>
<dbReference type="InterPro" id="IPR001810">
    <property type="entry name" value="F-box_dom"/>
</dbReference>
<proteinExistence type="predicted"/>
<dbReference type="Gene3D" id="1.20.1280.50">
    <property type="match status" value="1"/>
</dbReference>
<dbReference type="EMBL" id="JAOAOG010000224">
    <property type="protein sequence ID" value="KAJ6239423.1"/>
    <property type="molecule type" value="Genomic_DNA"/>
</dbReference>
<feature type="transmembrane region" description="Helical" evidence="2">
    <location>
        <begin position="307"/>
        <end position="332"/>
    </location>
</feature>
<feature type="transmembrane region" description="Helical" evidence="2">
    <location>
        <begin position="408"/>
        <end position="434"/>
    </location>
</feature>
<feature type="domain" description="F-box" evidence="3">
    <location>
        <begin position="36"/>
        <end position="83"/>
    </location>
</feature>
<evidence type="ECO:0000256" key="2">
    <source>
        <dbReference type="SAM" id="Phobius"/>
    </source>
</evidence>
<protein>
    <submittedName>
        <fullName evidence="4">F-box only protein</fullName>
    </submittedName>
</protein>
<evidence type="ECO:0000313" key="4">
    <source>
        <dbReference type="EMBL" id="KAJ6239423.1"/>
    </source>
</evidence>
<evidence type="ECO:0000256" key="1">
    <source>
        <dbReference type="SAM" id="MobiDB-lite"/>
    </source>
</evidence>
<name>A0ABQ8Y3N0_9EUKA</name>
<feature type="transmembrane region" description="Helical" evidence="2">
    <location>
        <begin position="376"/>
        <end position="396"/>
    </location>
</feature>
<feature type="compositionally biased region" description="Acidic residues" evidence="1">
    <location>
        <begin position="178"/>
        <end position="188"/>
    </location>
</feature>
<reference evidence="4" key="1">
    <citation type="submission" date="2022-08" db="EMBL/GenBank/DDBJ databases">
        <title>Novel sulfate-reducing endosymbionts in the free-living metamonad Anaeramoeba.</title>
        <authorList>
            <person name="Jerlstrom-Hultqvist J."/>
            <person name="Cepicka I."/>
            <person name="Gallot-Lavallee L."/>
            <person name="Salas-Leiva D."/>
            <person name="Curtis B.A."/>
            <person name="Zahonova K."/>
            <person name="Pipaliya S."/>
            <person name="Dacks J."/>
            <person name="Roger A.J."/>
        </authorList>
    </citation>
    <scope>NUCLEOTIDE SEQUENCE</scope>
    <source>
        <strain evidence="4">Schooner1</strain>
    </source>
</reference>
<dbReference type="Proteomes" id="UP001150062">
    <property type="component" value="Unassembled WGS sequence"/>
</dbReference>